<dbReference type="EMBL" id="FOFV01000003">
    <property type="protein sequence ID" value="SEQ52679.1"/>
    <property type="molecule type" value="Genomic_DNA"/>
</dbReference>
<gene>
    <name evidence="1" type="ORF">SAMN04488000_103244</name>
</gene>
<dbReference type="Proteomes" id="UP000199503">
    <property type="component" value="Unassembled WGS sequence"/>
</dbReference>
<proteinExistence type="predicted"/>
<dbReference type="SUPFAM" id="SSF51735">
    <property type="entry name" value="NAD(P)-binding Rossmann-fold domains"/>
    <property type="match status" value="1"/>
</dbReference>
<sequence length="101" mass="10954">MPDQFLVIGYGDTGRNTVSSVPNSQPDARLTVPDIDFAAADRIVIAVPDDLDAFLITRAVRPLNPGTLIVALIREPENHALFAFEGAVTVHLRFSGQDPRT</sequence>
<keyword evidence="2" id="KW-1185">Reference proteome</keyword>
<dbReference type="STRING" id="65499.SAMN04488000_103244"/>
<accession>A0A1H9GRQ4</accession>
<protein>
    <recommendedName>
        <fullName evidence="3">TrkA-N domain-containing protein</fullName>
    </recommendedName>
</protein>
<evidence type="ECO:0008006" key="3">
    <source>
        <dbReference type="Google" id="ProtNLM"/>
    </source>
</evidence>
<name>A0A1H9GRQ4_9PSEU</name>
<dbReference type="AlphaFoldDB" id="A0A1H9GRQ4"/>
<evidence type="ECO:0000313" key="1">
    <source>
        <dbReference type="EMBL" id="SEQ52679.1"/>
    </source>
</evidence>
<organism evidence="1 2">
    <name type="scientific">Lentzea albida</name>
    <dbReference type="NCBI Taxonomy" id="65499"/>
    <lineage>
        <taxon>Bacteria</taxon>
        <taxon>Bacillati</taxon>
        <taxon>Actinomycetota</taxon>
        <taxon>Actinomycetes</taxon>
        <taxon>Pseudonocardiales</taxon>
        <taxon>Pseudonocardiaceae</taxon>
        <taxon>Lentzea</taxon>
    </lineage>
</organism>
<reference evidence="2" key="1">
    <citation type="submission" date="2016-10" db="EMBL/GenBank/DDBJ databases">
        <authorList>
            <person name="Varghese N."/>
            <person name="Submissions S."/>
        </authorList>
    </citation>
    <scope>NUCLEOTIDE SEQUENCE [LARGE SCALE GENOMIC DNA]</scope>
    <source>
        <strain evidence="2">DSM 44437</strain>
    </source>
</reference>
<evidence type="ECO:0000313" key="2">
    <source>
        <dbReference type="Proteomes" id="UP000199503"/>
    </source>
</evidence>
<dbReference type="InterPro" id="IPR036291">
    <property type="entry name" value="NAD(P)-bd_dom_sf"/>
</dbReference>
<dbReference type="Gene3D" id="3.40.50.720">
    <property type="entry name" value="NAD(P)-binding Rossmann-like Domain"/>
    <property type="match status" value="1"/>
</dbReference>